<gene>
    <name evidence="5" type="ORF">OHC33_002257</name>
</gene>
<dbReference type="PANTHER" id="PTHR10502:SF102">
    <property type="entry name" value="ANNEXIN B11"/>
    <property type="match status" value="1"/>
</dbReference>
<dbReference type="AlphaFoldDB" id="A0AAN8EJ08"/>
<dbReference type="InterPro" id="IPR018502">
    <property type="entry name" value="Annexin_repeat"/>
</dbReference>
<feature type="compositionally biased region" description="Low complexity" evidence="4">
    <location>
        <begin position="118"/>
        <end position="132"/>
    </location>
</feature>
<proteinExistence type="inferred from homology"/>
<evidence type="ECO:0008006" key="7">
    <source>
        <dbReference type="Google" id="ProtNLM"/>
    </source>
</evidence>
<dbReference type="GO" id="GO:0005544">
    <property type="term" value="F:calcium-dependent phospholipid binding"/>
    <property type="evidence" value="ECO:0007669"/>
    <property type="project" value="InterPro"/>
</dbReference>
<dbReference type="Pfam" id="PF00191">
    <property type="entry name" value="Annexin"/>
    <property type="match status" value="4"/>
</dbReference>
<protein>
    <recommendedName>
        <fullName evidence="7">Annexin</fullName>
    </recommendedName>
</protein>
<dbReference type="PANTHER" id="PTHR10502">
    <property type="entry name" value="ANNEXIN"/>
    <property type="match status" value="1"/>
</dbReference>
<keyword evidence="6" id="KW-1185">Reference proteome</keyword>
<feature type="compositionally biased region" description="Low complexity" evidence="4">
    <location>
        <begin position="33"/>
        <end position="50"/>
    </location>
</feature>
<evidence type="ECO:0000313" key="5">
    <source>
        <dbReference type="EMBL" id="KAK5956769.1"/>
    </source>
</evidence>
<evidence type="ECO:0000256" key="3">
    <source>
        <dbReference type="ARBA" id="ARBA00023216"/>
    </source>
</evidence>
<reference evidence="5 6" key="1">
    <citation type="submission" date="2022-12" db="EMBL/GenBank/DDBJ databases">
        <title>Genomic features and morphological characterization of a novel Knufia sp. strain isolated from spacecraft assembly facility.</title>
        <authorList>
            <person name="Teixeira M."/>
            <person name="Chander A.M."/>
            <person name="Stajich J.E."/>
            <person name="Venkateswaran K."/>
        </authorList>
    </citation>
    <scope>NUCLEOTIDE SEQUENCE [LARGE SCALE GENOMIC DNA]</scope>
    <source>
        <strain evidence="5 6">FJI-L2-BK-P2</strain>
    </source>
</reference>
<evidence type="ECO:0000256" key="4">
    <source>
        <dbReference type="SAM" id="MobiDB-lite"/>
    </source>
</evidence>
<dbReference type="GO" id="GO:0005737">
    <property type="term" value="C:cytoplasm"/>
    <property type="evidence" value="ECO:0007669"/>
    <property type="project" value="TreeGrafter"/>
</dbReference>
<feature type="region of interest" description="Disordered" evidence="4">
    <location>
        <begin position="1"/>
        <end position="143"/>
    </location>
</feature>
<evidence type="ECO:0000313" key="6">
    <source>
        <dbReference type="Proteomes" id="UP001316803"/>
    </source>
</evidence>
<dbReference type="Gene3D" id="1.10.220.10">
    <property type="entry name" value="Annexin"/>
    <property type="match status" value="4"/>
</dbReference>
<comment type="similarity">
    <text evidence="1">Belongs to the annexin family.</text>
</comment>
<dbReference type="GO" id="GO:0005634">
    <property type="term" value="C:nucleus"/>
    <property type="evidence" value="ECO:0007669"/>
    <property type="project" value="TreeGrafter"/>
</dbReference>
<organism evidence="5 6">
    <name type="scientific">Knufia fluminis</name>
    <dbReference type="NCBI Taxonomy" id="191047"/>
    <lineage>
        <taxon>Eukaryota</taxon>
        <taxon>Fungi</taxon>
        <taxon>Dikarya</taxon>
        <taxon>Ascomycota</taxon>
        <taxon>Pezizomycotina</taxon>
        <taxon>Eurotiomycetes</taxon>
        <taxon>Chaetothyriomycetidae</taxon>
        <taxon>Chaetothyriales</taxon>
        <taxon>Trichomeriaceae</taxon>
        <taxon>Knufia</taxon>
    </lineage>
</organism>
<feature type="compositionally biased region" description="Pro residues" evidence="4">
    <location>
        <begin position="1"/>
        <end position="32"/>
    </location>
</feature>
<evidence type="ECO:0000256" key="2">
    <source>
        <dbReference type="ARBA" id="ARBA00022737"/>
    </source>
</evidence>
<dbReference type="GO" id="GO:0005509">
    <property type="term" value="F:calcium ion binding"/>
    <property type="evidence" value="ECO:0007669"/>
    <property type="project" value="InterPro"/>
</dbReference>
<dbReference type="PROSITE" id="PS51897">
    <property type="entry name" value="ANNEXIN_2"/>
    <property type="match status" value="4"/>
</dbReference>
<evidence type="ECO:0000256" key="1">
    <source>
        <dbReference type="ARBA" id="ARBA00007831"/>
    </source>
</evidence>
<feature type="compositionally biased region" description="Pro residues" evidence="4">
    <location>
        <begin position="51"/>
        <end position="117"/>
    </location>
</feature>
<dbReference type="InterPro" id="IPR001464">
    <property type="entry name" value="Annexin"/>
</dbReference>
<dbReference type="GO" id="GO:0001786">
    <property type="term" value="F:phosphatidylserine binding"/>
    <property type="evidence" value="ECO:0007669"/>
    <property type="project" value="TreeGrafter"/>
</dbReference>
<dbReference type="SUPFAM" id="SSF47874">
    <property type="entry name" value="Annexin"/>
    <property type="match status" value="1"/>
</dbReference>
<comment type="caution">
    <text evidence="5">The sequence shown here is derived from an EMBL/GenBank/DDBJ whole genome shotgun (WGS) entry which is preliminary data.</text>
</comment>
<sequence>MSGYYPPPGAPPQQFGHPPPPGGPGWGAPPPQQFGGPQGQFQPPAQQQWGAPPPGQHFPPQGPPPQGPPPQGPPPQGPPPQGPPPQGYNQPGPPPMQPGFQQPPPQHGFGQPPPQQFPPQQQFGQGSMPSPGYGNEMPQGNAMPDVDALMKAMSGFKRDHTTVIRVLAKADPRHMALIRQTYAQRNNGSSLESKVESSFRSHYGDALLQLVRGPLLSDVHNINRAIKGLGTKEDMLNDVLIGRSNADMRAIKSTYQQVFKKTMESDVEGDLSLKTKTMFQLIMRASRTEESYPYNPTETSRDTEALHYATRGPSVSTNQDQAFTVLTQRSDNQIRAIAHEYQQKYHKSLEDTIRSSFSGHMEDALLLALGRAMDRAKTDAYGLEDTMKGMGTKDNLLVNKTVRVHWDRQHMDQVKKAYQHFFKKDLVSRVRGETSGDYRDALVACLT</sequence>
<accession>A0AAN8EJ08</accession>
<dbReference type="Proteomes" id="UP001316803">
    <property type="component" value="Unassembled WGS sequence"/>
</dbReference>
<dbReference type="PRINTS" id="PR00196">
    <property type="entry name" value="ANNEXIN"/>
</dbReference>
<dbReference type="InterPro" id="IPR009117">
    <property type="entry name" value="ANX14"/>
</dbReference>
<name>A0AAN8EJ08_9EURO</name>
<dbReference type="GO" id="GO:0005886">
    <property type="term" value="C:plasma membrane"/>
    <property type="evidence" value="ECO:0007669"/>
    <property type="project" value="TreeGrafter"/>
</dbReference>
<keyword evidence="2" id="KW-0677">Repeat</keyword>
<dbReference type="EMBL" id="JAKLMC020000004">
    <property type="protein sequence ID" value="KAK5956769.1"/>
    <property type="molecule type" value="Genomic_DNA"/>
</dbReference>
<dbReference type="InterPro" id="IPR037104">
    <property type="entry name" value="Annexin_sf"/>
</dbReference>
<dbReference type="SMART" id="SM00335">
    <property type="entry name" value="ANX"/>
    <property type="match status" value="4"/>
</dbReference>
<dbReference type="GO" id="GO:0012506">
    <property type="term" value="C:vesicle membrane"/>
    <property type="evidence" value="ECO:0007669"/>
    <property type="project" value="TreeGrafter"/>
</dbReference>
<keyword evidence="3" id="KW-0041">Annexin</keyword>
<dbReference type="PRINTS" id="PR01813">
    <property type="entry name" value="ANNEXINFUNGI"/>
</dbReference>